<keyword evidence="5 10" id="KW-0547">Nucleotide-binding</keyword>
<dbReference type="EMBL" id="CP007128">
    <property type="protein sequence ID" value="AHG88910.1"/>
    <property type="molecule type" value="Genomic_DNA"/>
</dbReference>
<accession>W0RF02</accession>
<dbReference type="GO" id="GO:0046316">
    <property type="term" value="F:gluconokinase activity"/>
    <property type="evidence" value="ECO:0007669"/>
    <property type="project" value="UniProtKB-EC"/>
</dbReference>
<evidence type="ECO:0000256" key="8">
    <source>
        <dbReference type="ARBA" id="ARBA00023064"/>
    </source>
</evidence>
<evidence type="ECO:0000256" key="9">
    <source>
        <dbReference type="ARBA" id="ARBA00048090"/>
    </source>
</evidence>
<name>W0RF02_9BACT</name>
<keyword evidence="12" id="KW-1185">Reference proteome</keyword>
<dbReference type="GO" id="GO:0005524">
    <property type="term" value="F:ATP binding"/>
    <property type="evidence" value="ECO:0007669"/>
    <property type="project" value="UniProtKB-KW"/>
</dbReference>
<keyword evidence="6 10" id="KW-0418">Kinase</keyword>
<dbReference type="NCBIfam" id="TIGR01313">
    <property type="entry name" value="therm_gnt_kin"/>
    <property type="match status" value="1"/>
</dbReference>
<dbReference type="Gene3D" id="3.40.50.300">
    <property type="entry name" value="P-loop containing nucleotide triphosphate hydrolases"/>
    <property type="match status" value="1"/>
</dbReference>
<dbReference type="KEGG" id="gba:J421_1373"/>
<evidence type="ECO:0000256" key="10">
    <source>
        <dbReference type="RuleBase" id="RU363066"/>
    </source>
</evidence>
<evidence type="ECO:0000256" key="1">
    <source>
        <dbReference type="ARBA" id="ARBA00004761"/>
    </source>
</evidence>
<reference evidence="11 12" key="1">
    <citation type="journal article" date="2014" name="Genome Announc.">
        <title>Genome Sequence and Methylome of Soil Bacterium Gemmatirosa kalamazoonensis KBS708T, a Member of the Rarely Cultivated Gemmatimonadetes Phylum.</title>
        <authorList>
            <person name="Debruyn J.M."/>
            <person name="Radosevich M."/>
            <person name="Wommack K.E."/>
            <person name="Polson S.W."/>
            <person name="Hauser L.J."/>
            <person name="Fawaz M.N."/>
            <person name="Korlach J."/>
            <person name="Tsai Y.C."/>
        </authorList>
    </citation>
    <scope>NUCLEOTIDE SEQUENCE [LARGE SCALE GENOMIC DNA]</scope>
    <source>
        <strain evidence="11 12">KBS708</strain>
    </source>
</reference>
<dbReference type="EC" id="2.7.1.12" evidence="3 10"/>
<dbReference type="FunFam" id="3.40.50.300:FF:000522">
    <property type="entry name" value="Gluconokinase"/>
    <property type="match status" value="1"/>
</dbReference>
<dbReference type="InParanoid" id="W0RF02"/>
<dbReference type="InterPro" id="IPR006001">
    <property type="entry name" value="Therm_gnt_kin"/>
</dbReference>
<dbReference type="SUPFAM" id="SSF52540">
    <property type="entry name" value="P-loop containing nucleoside triphosphate hydrolases"/>
    <property type="match status" value="1"/>
</dbReference>
<dbReference type="GO" id="GO:0005737">
    <property type="term" value="C:cytoplasm"/>
    <property type="evidence" value="ECO:0007669"/>
    <property type="project" value="TreeGrafter"/>
</dbReference>
<dbReference type="Pfam" id="PF13671">
    <property type="entry name" value="AAA_33"/>
    <property type="match status" value="1"/>
</dbReference>
<proteinExistence type="inferred from homology"/>
<keyword evidence="8" id="KW-0311">Gluconate utilization</keyword>
<dbReference type="PANTHER" id="PTHR43442">
    <property type="entry name" value="GLUCONOKINASE-RELATED"/>
    <property type="match status" value="1"/>
</dbReference>
<dbReference type="GO" id="GO:0019521">
    <property type="term" value="P:D-gluconate metabolic process"/>
    <property type="evidence" value="ECO:0007669"/>
    <property type="project" value="UniProtKB-KW"/>
</dbReference>
<keyword evidence="7 10" id="KW-0067">ATP-binding</keyword>
<dbReference type="STRING" id="861299.J421_1373"/>
<dbReference type="InterPro" id="IPR027417">
    <property type="entry name" value="P-loop_NTPase"/>
</dbReference>
<dbReference type="PANTHER" id="PTHR43442:SF3">
    <property type="entry name" value="GLUCONOKINASE-RELATED"/>
    <property type="match status" value="1"/>
</dbReference>
<keyword evidence="4 10" id="KW-0808">Transferase</keyword>
<dbReference type="Proteomes" id="UP000019151">
    <property type="component" value="Chromosome"/>
</dbReference>
<gene>
    <name evidence="11" type="ORF">J421_1373</name>
</gene>
<organism evidence="11 12">
    <name type="scientific">Gemmatirosa kalamazoonensis</name>
    <dbReference type="NCBI Taxonomy" id="861299"/>
    <lineage>
        <taxon>Bacteria</taxon>
        <taxon>Pseudomonadati</taxon>
        <taxon>Gemmatimonadota</taxon>
        <taxon>Gemmatimonadia</taxon>
        <taxon>Gemmatimonadales</taxon>
        <taxon>Gemmatimonadaceae</taxon>
        <taxon>Gemmatirosa</taxon>
    </lineage>
</organism>
<comment type="pathway">
    <text evidence="1">Carbohydrate acid metabolism.</text>
</comment>
<evidence type="ECO:0000256" key="3">
    <source>
        <dbReference type="ARBA" id="ARBA00012054"/>
    </source>
</evidence>
<protein>
    <recommendedName>
        <fullName evidence="3 10">Gluconokinase</fullName>
        <ecNumber evidence="3 10">2.7.1.12</ecNumber>
    </recommendedName>
</protein>
<sequence length="170" mass="18104">MAPNVVVLMGPAGAGKTTVGERLAESLGWPFADADAFHPASNVEKMRRGEGLTDADRAPWLAALREAVRATLARGDHLVLACSALRRSYREALVPPDAPSGAVRFAYLHVSRAELARRLATRVGHYAPPSLLDSQLATLEEPAPEEGIAWIDGERPVPDVVAALVALLRG</sequence>
<evidence type="ECO:0000256" key="6">
    <source>
        <dbReference type="ARBA" id="ARBA00022777"/>
    </source>
</evidence>
<evidence type="ECO:0000256" key="7">
    <source>
        <dbReference type="ARBA" id="ARBA00022840"/>
    </source>
</evidence>
<evidence type="ECO:0000313" key="12">
    <source>
        <dbReference type="Proteomes" id="UP000019151"/>
    </source>
</evidence>
<dbReference type="RefSeq" id="WP_025410432.1">
    <property type="nucleotide sequence ID" value="NZ_CP007128.1"/>
</dbReference>
<dbReference type="PATRIC" id="fig|861299.3.peg.1395"/>
<comment type="similarity">
    <text evidence="2 10">Belongs to the gluconokinase GntK/GntV family.</text>
</comment>
<comment type="catalytic activity">
    <reaction evidence="9 10">
        <text>D-gluconate + ATP = 6-phospho-D-gluconate + ADP + H(+)</text>
        <dbReference type="Rhea" id="RHEA:19433"/>
        <dbReference type="ChEBI" id="CHEBI:15378"/>
        <dbReference type="ChEBI" id="CHEBI:18391"/>
        <dbReference type="ChEBI" id="CHEBI:30616"/>
        <dbReference type="ChEBI" id="CHEBI:58759"/>
        <dbReference type="ChEBI" id="CHEBI:456216"/>
        <dbReference type="EC" id="2.7.1.12"/>
    </reaction>
</comment>
<evidence type="ECO:0000256" key="4">
    <source>
        <dbReference type="ARBA" id="ARBA00022679"/>
    </source>
</evidence>
<dbReference type="eggNOG" id="COG3265">
    <property type="taxonomic scope" value="Bacteria"/>
</dbReference>
<evidence type="ECO:0000256" key="2">
    <source>
        <dbReference type="ARBA" id="ARBA00008420"/>
    </source>
</evidence>
<dbReference type="CDD" id="cd02021">
    <property type="entry name" value="GntK"/>
    <property type="match status" value="1"/>
</dbReference>
<evidence type="ECO:0000256" key="5">
    <source>
        <dbReference type="ARBA" id="ARBA00022741"/>
    </source>
</evidence>
<evidence type="ECO:0000313" key="11">
    <source>
        <dbReference type="EMBL" id="AHG88910.1"/>
    </source>
</evidence>
<dbReference type="AlphaFoldDB" id="W0RF02"/>
<dbReference type="HOGENOM" id="CLU_077168_4_1_0"/>